<dbReference type="AlphaFoldDB" id="A0A366HC29"/>
<proteinExistence type="inferred from homology"/>
<evidence type="ECO:0000256" key="6">
    <source>
        <dbReference type="ARBA" id="ARBA00023316"/>
    </source>
</evidence>
<evidence type="ECO:0000256" key="7">
    <source>
        <dbReference type="HAMAP-Rule" id="MF_00258"/>
    </source>
</evidence>
<dbReference type="NCBIfam" id="TIGR00067">
    <property type="entry name" value="glut_race"/>
    <property type="match status" value="1"/>
</dbReference>
<feature type="binding site" evidence="7">
    <location>
        <begin position="6"/>
        <end position="7"/>
    </location>
    <ligand>
        <name>substrate</name>
    </ligand>
</feature>
<reference evidence="8 9" key="1">
    <citation type="submission" date="2018-06" db="EMBL/GenBank/DDBJ databases">
        <title>Genomic Encyclopedia of Type Strains, Phase IV (KMG-IV): sequencing the most valuable type-strain genomes for metagenomic binning, comparative biology and taxonomic classification.</title>
        <authorList>
            <person name="Goeker M."/>
        </authorList>
    </citation>
    <scope>NUCLEOTIDE SEQUENCE [LARGE SCALE GENOMIC DNA]</scope>
    <source>
        <strain evidence="8 9">DSM 25520</strain>
    </source>
</reference>
<feature type="binding site" evidence="7">
    <location>
        <begin position="38"/>
        <end position="39"/>
    </location>
    <ligand>
        <name>substrate</name>
    </ligand>
</feature>
<keyword evidence="6 7" id="KW-0961">Cell wall biogenesis/degradation</keyword>
<dbReference type="GO" id="GO:0009252">
    <property type="term" value="P:peptidoglycan biosynthetic process"/>
    <property type="evidence" value="ECO:0007669"/>
    <property type="project" value="UniProtKB-UniRule"/>
</dbReference>
<sequence>MIGVFDSGSGGLTVLKEFCATLPEQRFVYYGDHSNAPYGNRDADSIYELTLLSLTRLFDLGCSLVVVACNTAAATGLRRLQQTWLPIHFPDKRVIGVIVPMVEAITGVPWIAERAEGQRSCAPKTVAVFATRYTVDSQIFVEETQRRAPEIQVVQQACPGLVKLIEEAAPLPDLRRAVQRYVALLLRRLDGQHLGAALLGCTHYPLIEDLFIEALPSDVEVFSQPKIAAASLVAYLARHPEFMDERDPGVSFYTSAPSENITKLAKRYFGDEQIRFQTLATNAMDSNRPGSGGEQAALGL</sequence>
<evidence type="ECO:0000256" key="3">
    <source>
        <dbReference type="ARBA" id="ARBA00022960"/>
    </source>
</evidence>
<dbReference type="HAMAP" id="MF_00258">
    <property type="entry name" value="Glu_racemase"/>
    <property type="match status" value="1"/>
</dbReference>
<comment type="pathway">
    <text evidence="7">Cell wall biogenesis; peptidoglycan biosynthesis.</text>
</comment>
<dbReference type="Gene3D" id="3.40.50.1860">
    <property type="match status" value="2"/>
</dbReference>
<feature type="binding site" evidence="7">
    <location>
        <begin position="70"/>
        <end position="71"/>
    </location>
    <ligand>
        <name>substrate</name>
    </ligand>
</feature>
<dbReference type="OrthoDB" id="9801055at2"/>
<feature type="active site" description="Proton donor/acceptor" evidence="7">
    <location>
        <position position="201"/>
    </location>
</feature>
<dbReference type="InterPro" id="IPR015942">
    <property type="entry name" value="Asp/Glu/hydantoin_racemase"/>
</dbReference>
<keyword evidence="4 7" id="KW-0573">Peptidoglycan synthesis</keyword>
<evidence type="ECO:0000256" key="4">
    <source>
        <dbReference type="ARBA" id="ARBA00022984"/>
    </source>
</evidence>
<dbReference type="PANTHER" id="PTHR21198">
    <property type="entry name" value="GLUTAMATE RACEMASE"/>
    <property type="match status" value="1"/>
</dbReference>
<evidence type="ECO:0000256" key="5">
    <source>
        <dbReference type="ARBA" id="ARBA00023235"/>
    </source>
</evidence>
<dbReference type="PANTHER" id="PTHR21198:SF2">
    <property type="entry name" value="GLUTAMATE RACEMASE"/>
    <property type="match status" value="1"/>
</dbReference>
<dbReference type="InterPro" id="IPR001920">
    <property type="entry name" value="Asp/Glu_race"/>
</dbReference>
<dbReference type="EC" id="5.1.1.3" evidence="2 7"/>
<evidence type="ECO:0000313" key="8">
    <source>
        <dbReference type="EMBL" id="RBP39958.1"/>
    </source>
</evidence>
<accession>A0A366HC29</accession>
<comment type="caution">
    <text evidence="8">The sequence shown here is derived from an EMBL/GenBank/DDBJ whole genome shotgun (WGS) entry which is preliminary data.</text>
</comment>
<dbReference type="GO" id="GO:0008360">
    <property type="term" value="P:regulation of cell shape"/>
    <property type="evidence" value="ECO:0007669"/>
    <property type="project" value="UniProtKB-KW"/>
</dbReference>
<dbReference type="SUPFAM" id="SSF53681">
    <property type="entry name" value="Aspartate/glutamate racemase"/>
    <property type="match status" value="2"/>
</dbReference>
<feature type="active site" description="Proton donor/acceptor" evidence="7">
    <location>
        <position position="69"/>
    </location>
</feature>
<evidence type="ECO:0000313" key="9">
    <source>
        <dbReference type="Proteomes" id="UP000253628"/>
    </source>
</evidence>
<organism evidence="8 9">
    <name type="scientific">Eoetvoesiella caeni</name>
    <dbReference type="NCBI Taxonomy" id="645616"/>
    <lineage>
        <taxon>Bacteria</taxon>
        <taxon>Pseudomonadati</taxon>
        <taxon>Pseudomonadota</taxon>
        <taxon>Betaproteobacteria</taxon>
        <taxon>Burkholderiales</taxon>
        <taxon>Alcaligenaceae</taxon>
        <taxon>Eoetvoesiella</taxon>
    </lineage>
</organism>
<dbReference type="GO" id="GO:0008881">
    <property type="term" value="F:glutamate racemase activity"/>
    <property type="evidence" value="ECO:0007669"/>
    <property type="project" value="UniProtKB-UniRule"/>
</dbReference>
<keyword evidence="9" id="KW-1185">Reference proteome</keyword>
<dbReference type="InterPro" id="IPR004391">
    <property type="entry name" value="Glu_race"/>
</dbReference>
<evidence type="ECO:0000256" key="2">
    <source>
        <dbReference type="ARBA" id="ARBA00013090"/>
    </source>
</evidence>
<comment type="function">
    <text evidence="7">Provides the (R)-glutamate required for cell wall biosynthesis.</text>
</comment>
<comment type="similarity">
    <text evidence="7">Belongs to the aspartate/glutamate racemases family.</text>
</comment>
<name>A0A366HC29_9BURK</name>
<feature type="binding site" evidence="7">
    <location>
        <begin position="202"/>
        <end position="203"/>
    </location>
    <ligand>
        <name>substrate</name>
    </ligand>
</feature>
<dbReference type="GO" id="GO:0071555">
    <property type="term" value="P:cell wall organization"/>
    <property type="evidence" value="ECO:0007669"/>
    <property type="project" value="UniProtKB-KW"/>
</dbReference>
<protein>
    <recommendedName>
        <fullName evidence="2 7">Glutamate racemase</fullName>
        <ecNumber evidence="2 7">5.1.1.3</ecNumber>
    </recommendedName>
</protein>
<evidence type="ECO:0000256" key="1">
    <source>
        <dbReference type="ARBA" id="ARBA00001602"/>
    </source>
</evidence>
<gene>
    <name evidence="7" type="primary">murI</name>
    <name evidence="8" type="ORF">DFR37_10452</name>
</gene>
<dbReference type="RefSeq" id="WP_113933191.1">
    <property type="nucleotide sequence ID" value="NZ_JALCYK010000004.1"/>
</dbReference>
<dbReference type="UniPathway" id="UPA00219"/>
<dbReference type="EMBL" id="QNRQ01000004">
    <property type="protein sequence ID" value="RBP39958.1"/>
    <property type="molecule type" value="Genomic_DNA"/>
</dbReference>
<comment type="catalytic activity">
    <reaction evidence="1 7">
        <text>L-glutamate = D-glutamate</text>
        <dbReference type="Rhea" id="RHEA:12813"/>
        <dbReference type="ChEBI" id="CHEBI:29985"/>
        <dbReference type="ChEBI" id="CHEBI:29986"/>
        <dbReference type="EC" id="5.1.1.3"/>
    </reaction>
</comment>
<dbReference type="Proteomes" id="UP000253628">
    <property type="component" value="Unassembled WGS sequence"/>
</dbReference>
<keyword evidence="5 7" id="KW-0413">Isomerase</keyword>
<keyword evidence="3 7" id="KW-0133">Cell shape</keyword>
<dbReference type="Pfam" id="PF01177">
    <property type="entry name" value="Asp_Glu_race"/>
    <property type="match status" value="1"/>
</dbReference>